<accession>A0AC61NKU7</accession>
<dbReference type="EMBL" id="CP068393">
    <property type="protein sequence ID" value="QUC66863.1"/>
    <property type="molecule type" value="Genomic_DNA"/>
</dbReference>
<proteinExistence type="predicted"/>
<protein>
    <submittedName>
        <fullName evidence="1">Uncharacterized protein</fullName>
    </submittedName>
</protein>
<evidence type="ECO:0000313" key="1">
    <source>
        <dbReference type="EMBL" id="QUC66863.1"/>
    </source>
</evidence>
<evidence type="ECO:0000313" key="2">
    <source>
        <dbReference type="Proteomes" id="UP000682782"/>
    </source>
</evidence>
<sequence>MRKILAALLALAMVLALVPAVMAEGEEPLTLTVFISDPGEPPTEDNKIYKLIEEKLGIKFEFEYVAGNLDESLGLKITNKDYADLFSGGNSADLIINGGALINLLDYVSPEKTPLLWEHFAAQKARLIDKDENGNDVLYIIPNFGLADGGQIVNTVRGPGFFIQKQVLEFNGYPQIKTLNDYFDAIEKFIDANPTDENGTPYVGFAILCDDWRHFCLINPVQHLMGRPNDGEVVVDINDPDLHTETFIDKPYAKIYYKKLNEEFNKGLIERDTFTDGYEANYIPKLSSGIVLGMFDQGWDFDTPTAALQDAGMYKNTYVGLGLTYEAKDLEGVQLPTENWQIEEHYVNSEVPNVRRGFGISVNCKCPERVVAMWEEFMKPEWQLIFNWGIVDEDYYIDENGRLQMTDEQYKNTLNSQWKLENKADGIFGNSPKRQGTILEDIVLEDGQVVKAGNCWEVGNQPEILFGQMDEYDKNFLAAYGYKKFSDFVNQPIELAPWGEAWQLNKEAVATEVTQFGQIQDKRLPELIMCDPAEFDAKWDEFVAEIGPAAKVYSEHMQKAVVEATQKFLEGQK</sequence>
<keyword evidence="2" id="KW-1185">Reference proteome</keyword>
<reference evidence="1" key="1">
    <citation type="submission" date="2021-01" db="EMBL/GenBank/DDBJ databases">
        <title>Complete genome sequence of Clostridiales bacterium R-7.</title>
        <authorList>
            <person name="Mahoney-Kurpe S.C."/>
            <person name="Palevich N."/>
            <person name="Koike S."/>
            <person name="Moon C.D."/>
            <person name="Attwood G.T."/>
        </authorList>
    </citation>
    <scope>NUCLEOTIDE SEQUENCE</scope>
    <source>
        <strain evidence="1">R-7</strain>
    </source>
</reference>
<name>A0AC61NKU7_9FIRM</name>
<dbReference type="Proteomes" id="UP000682782">
    <property type="component" value="Chromosome"/>
</dbReference>
<organism evidence="1 2">
    <name type="scientific">Aristaeella hokkaidonensis</name>
    <dbReference type="NCBI Taxonomy" id="3046382"/>
    <lineage>
        <taxon>Bacteria</taxon>
        <taxon>Bacillati</taxon>
        <taxon>Bacillota</taxon>
        <taxon>Clostridia</taxon>
        <taxon>Eubacteriales</taxon>
        <taxon>Aristaeellaceae</taxon>
        <taxon>Aristaeella</taxon>
    </lineage>
</organism>
<gene>
    <name evidence="1" type="ORF">JYE49_13610</name>
</gene>